<feature type="non-terminal residue" evidence="4">
    <location>
        <position position="1"/>
    </location>
</feature>
<dbReference type="InterPro" id="IPR036638">
    <property type="entry name" value="HLH_DNA-bd_sf"/>
</dbReference>
<evidence type="ECO:0000313" key="5">
    <source>
        <dbReference type="Proteomes" id="UP001211907"/>
    </source>
</evidence>
<dbReference type="InterPro" id="IPR011598">
    <property type="entry name" value="bHLH_dom"/>
</dbReference>
<evidence type="ECO:0000256" key="1">
    <source>
        <dbReference type="ARBA" id="ARBA00023125"/>
    </source>
</evidence>
<dbReference type="AlphaFoldDB" id="A0AAD5SQ57"/>
<feature type="non-terminal residue" evidence="4">
    <location>
        <position position="56"/>
    </location>
</feature>
<dbReference type="Gene3D" id="4.10.280.10">
    <property type="entry name" value="Helix-loop-helix DNA-binding domain"/>
    <property type="match status" value="1"/>
</dbReference>
<reference evidence="4" key="1">
    <citation type="submission" date="2020-05" db="EMBL/GenBank/DDBJ databases">
        <title>Phylogenomic resolution of chytrid fungi.</title>
        <authorList>
            <person name="Stajich J.E."/>
            <person name="Amses K."/>
            <person name="Simmons R."/>
            <person name="Seto K."/>
            <person name="Myers J."/>
            <person name="Bonds A."/>
            <person name="Quandt C.A."/>
            <person name="Barry K."/>
            <person name="Liu P."/>
            <person name="Grigoriev I."/>
            <person name="Longcore J.E."/>
            <person name="James T.Y."/>
        </authorList>
    </citation>
    <scope>NUCLEOTIDE SEQUENCE</scope>
    <source>
        <strain evidence="4">JEL0513</strain>
    </source>
</reference>
<dbReference type="GO" id="GO:0046983">
    <property type="term" value="F:protein dimerization activity"/>
    <property type="evidence" value="ECO:0007669"/>
    <property type="project" value="InterPro"/>
</dbReference>
<keyword evidence="1" id="KW-0238">DNA-binding</keyword>
<proteinExistence type="predicted"/>
<evidence type="ECO:0000313" key="4">
    <source>
        <dbReference type="EMBL" id="KAJ3088580.1"/>
    </source>
</evidence>
<name>A0AAD5SQ57_9FUNG</name>
<dbReference type="PANTHER" id="PTHR10328">
    <property type="entry name" value="PROTEIN MAX MYC-ASSOCIATED FACTOR X"/>
    <property type="match status" value="1"/>
</dbReference>
<dbReference type="GO" id="GO:0045944">
    <property type="term" value="P:positive regulation of transcription by RNA polymerase II"/>
    <property type="evidence" value="ECO:0007669"/>
    <property type="project" value="TreeGrafter"/>
</dbReference>
<accession>A0AAD5SQ57</accession>
<dbReference type="GO" id="GO:0090575">
    <property type="term" value="C:RNA polymerase II transcription regulator complex"/>
    <property type="evidence" value="ECO:0007669"/>
    <property type="project" value="TreeGrafter"/>
</dbReference>
<comment type="caution">
    <text evidence="4">The sequence shown here is derived from an EMBL/GenBank/DDBJ whole genome shotgun (WGS) entry which is preliminary data.</text>
</comment>
<dbReference type="Pfam" id="PF00010">
    <property type="entry name" value="HLH"/>
    <property type="match status" value="1"/>
</dbReference>
<feature type="domain" description="BHLH" evidence="3">
    <location>
        <begin position="13"/>
        <end position="56"/>
    </location>
</feature>
<gene>
    <name evidence="4" type="ORF">HK100_007998</name>
</gene>
<dbReference type="GO" id="GO:0003677">
    <property type="term" value="F:DNA binding"/>
    <property type="evidence" value="ECO:0007669"/>
    <property type="project" value="UniProtKB-KW"/>
</dbReference>
<keyword evidence="2" id="KW-0539">Nucleus</keyword>
<sequence>LGNNSEMHVELEIKKEHHKVSEQKRRDSMKQCFDGLKTALPYFSDKNPSKEKVLVL</sequence>
<dbReference type="SUPFAM" id="SSF47459">
    <property type="entry name" value="HLH, helix-loop-helix DNA-binding domain"/>
    <property type="match status" value="1"/>
</dbReference>
<dbReference type="PANTHER" id="PTHR10328:SF15">
    <property type="entry name" value="BHLH TRANSCRIPTION FACTOR"/>
    <property type="match status" value="1"/>
</dbReference>
<keyword evidence="5" id="KW-1185">Reference proteome</keyword>
<evidence type="ECO:0000259" key="3">
    <source>
        <dbReference type="PROSITE" id="PS50888"/>
    </source>
</evidence>
<dbReference type="GO" id="GO:0003700">
    <property type="term" value="F:DNA-binding transcription factor activity"/>
    <property type="evidence" value="ECO:0007669"/>
    <property type="project" value="TreeGrafter"/>
</dbReference>
<organism evidence="4 5">
    <name type="scientific">Physocladia obscura</name>
    <dbReference type="NCBI Taxonomy" id="109957"/>
    <lineage>
        <taxon>Eukaryota</taxon>
        <taxon>Fungi</taxon>
        <taxon>Fungi incertae sedis</taxon>
        <taxon>Chytridiomycota</taxon>
        <taxon>Chytridiomycota incertae sedis</taxon>
        <taxon>Chytridiomycetes</taxon>
        <taxon>Chytridiales</taxon>
        <taxon>Chytriomycetaceae</taxon>
        <taxon>Physocladia</taxon>
    </lineage>
</organism>
<dbReference type="Proteomes" id="UP001211907">
    <property type="component" value="Unassembled WGS sequence"/>
</dbReference>
<dbReference type="PROSITE" id="PS50888">
    <property type="entry name" value="BHLH"/>
    <property type="match status" value="1"/>
</dbReference>
<dbReference type="EMBL" id="JADGJH010003828">
    <property type="protein sequence ID" value="KAJ3088580.1"/>
    <property type="molecule type" value="Genomic_DNA"/>
</dbReference>
<evidence type="ECO:0000256" key="2">
    <source>
        <dbReference type="ARBA" id="ARBA00023242"/>
    </source>
</evidence>
<protein>
    <recommendedName>
        <fullName evidence="3">BHLH domain-containing protein</fullName>
    </recommendedName>
</protein>